<dbReference type="PANTHER" id="PTHR31674:SF25">
    <property type="entry name" value="B3 DOMAIN-CONTAINING TRANSCRIPTION FACTOR VRN1-LIKE"/>
    <property type="match status" value="1"/>
</dbReference>
<evidence type="ECO:0000313" key="7">
    <source>
        <dbReference type="EMBL" id="KAL3833390.1"/>
    </source>
</evidence>
<feature type="domain" description="TF-B3" evidence="6">
    <location>
        <begin position="126"/>
        <end position="222"/>
    </location>
</feature>
<name>A0ABD3T8V6_9LAMI</name>
<feature type="domain" description="TF-B3" evidence="6">
    <location>
        <begin position="290"/>
        <end position="373"/>
    </location>
</feature>
<proteinExistence type="predicted"/>
<evidence type="ECO:0000256" key="3">
    <source>
        <dbReference type="ARBA" id="ARBA00023125"/>
    </source>
</evidence>
<comment type="subcellular location">
    <subcellularLocation>
        <location evidence="1">Nucleus</location>
    </subcellularLocation>
</comment>
<dbReference type="Gene3D" id="2.40.330.10">
    <property type="entry name" value="DNA-binding pseudobarrel domain"/>
    <property type="match status" value="3"/>
</dbReference>
<dbReference type="PROSITE" id="PS50863">
    <property type="entry name" value="B3"/>
    <property type="match status" value="3"/>
</dbReference>
<gene>
    <name evidence="7" type="ORF">ACJIZ3_008126</name>
</gene>
<feature type="domain" description="TF-B3" evidence="6">
    <location>
        <begin position="12"/>
        <end position="107"/>
    </location>
</feature>
<dbReference type="SUPFAM" id="SSF101936">
    <property type="entry name" value="DNA-binding pseudobarrel domain"/>
    <property type="match status" value="3"/>
</dbReference>
<accession>A0ABD3T8V6</accession>
<evidence type="ECO:0000256" key="4">
    <source>
        <dbReference type="ARBA" id="ARBA00023163"/>
    </source>
</evidence>
<dbReference type="GO" id="GO:0003677">
    <property type="term" value="F:DNA binding"/>
    <property type="evidence" value="ECO:0007669"/>
    <property type="project" value="UniProtKB-KW"/>
</dbReference>
<dbReference type="Proteomes" id="UP001634393">
    <property type="component" value="Unassembled WGS sequence"/>
</dbReference>
<evidence type="ECO:0000256" key="5">
    <source>
        <dbReference type="ARBA" id="ARBA00023242"/>
    </source>
</evidence>
<keyword evidence="2" id="KW-0805">Transcription regulation</keyword>
<dbReference type="Pfam" id="PF02362">
    <property type="entry name" value="B3"/>
    <property type="match status" value="3"/>
</dbReference>
<keyword evidence="8" id="KW-1185">Reference proteome</keyword>
<evidence type="ECO:0000256" key="2">
    <source>
        <dbReference type="ARBA" id="ARBA00023015"/>
    </source>
</evidence>
<evidence type="ECO:0000313" key="8">
    <source>
        <dbReference type="Proteomes" id="UP001634393"/>
    </source>
</evidence>
<organism evidence="7 8">
    <name type="scientific">Penstemon smallii</name>
    <dbReference type="NCBI Taxonomy" id="265156"/>
    <lineage>
        <taxon>Eukaryota</taxon>
        <taxon>Viridiplantae</taxon>
        <taxon>Streptophyta</taxon>
        <taxon>Embryophyta</taxon>
        <taxon>Tracheophyta</taxon>
        <taxon>Spermatophyta</taxon>
        <taxon>Magnoliopsida</taxon>
        <taxon>eudicotyledons</taxon>
        <taxon>Gunneridae</taxon>
        <taxon>Pentapetalae</taxon>
        <taxon>asterids</taxon>
        <taxon>lamiids</taxon>
        <taxon>Lamiales</taxon>
        <taxon>Plantaginaceae</taxon>
        <taxon>Cheloneae</taxon>
        <taxon>Penstemon</taxon>
    </lineage>
</organism>
<dbReference type="InterPro" id="IPR039218">
    <property type="entry name" value="REM_fam"/>
</dbReference>
<evidence type="ECO:0000256" key="1">
    <source>
        <dbReference type="ARBA" id="ARBA00004123"/>
    </source>
</evidence>
<protein>
    <recommendedName>
        <fullName evidence="6">TF-B3 domain-containing protein</fullName>
    </recommendedName>
</protein>
<dbReference type="EMBL" id="JBJXBP010000004">
    <property type="protein sequence ID" value="KAL3833390.1"/>
    <property type="molecule type" value="Genomic_DNA"/>
</dbReference>
<dbReference type="InterPro" id="IPR003340">
    <property type="entry name" value="B3_DNA-bd"/>
</dbReference>
<keyword evidence="3" id="KW-0238">DNA-binding</keyword>
<dbReference type="SMART" id="SM01019">
    <property type="entry name" value="B3"/>
    <property type="match status" value="3"/>
</dbReference>
<dbReference type="PANTHER" id="PTHR31674">
    <property type="entry name" value="B3 DOMAIN-CONTAINING PROTEIN REM-LIKE 3-RELATED"/>
    <property type="match status" value="1"/>
</dbReference>
<dbReference type="InterPro" id="IPR015300">
    <property type="entry name" value="DNA-bd_pseudobarrel_sf"/>
</dbReference>
<dbReference type="CDD" id="cd10017">
    <property type="entry name" value="B3_DNA"/>
    <property type="match status" value="3"/>
</dbReference>
<dbReference type="AlphaFoldDB" id="A0ABD3T8V6"/>
<sequence>MAASNSKPGPSFRKFLIDDDEECTSILQLPSQFVKSYGDVLPPNATLKIDKSEKCWRVGIEKFHDRYFFTDGWNKFAQDVDLKSLEYLSFNFVGLSAAIHVENNGCRELFYDGFTDEEEGSGVGKIWSFVKEVKIHDANRLGIPVNFAIGTGIATNRKVQLQDAKGRKWPVCVTDGRRGQFAISAGWRDFLIGNNVLVGSTISFEFVSSFDNTIEARVIKEGTNANALFKYVKRKGKGKRKFQLFTSDKTSDLNVESENEERFMEQGDDTDVCKRWIFSKEFKKNHFRCRMNIPKDFAIGTGIGRSRDIQVHDEKGKNWTVRVTDRKCGRFAMTAGLKDFLVGNKVVIGCTVSFEYVPTSSDYTIEARVTKRGRGRPPSLVSMS</sequence>
<keyword evidence="5" id="KW-0539">Nucleus</keyword>
<reference evidence="7 8" key="1">
    <citation type="submission" date="2024-12" db="EMBL/GenBank/DDBJ databases">
        <title>The unique morphological basis and parallel evolutionary history of personate flowers in Penstemon.</title>
        <authorList>
            <person name="Depatie T.H."/>
            <person name="Wessinger C.A."/>
        </authorList>
    </citation>
    <scope>NUCLEOTIDE SEQUENCE [LARGE SCALE GENOMIC DNA]</scope>
    <source>
        <strain evidence="7">WTNN_2</strain>
        <tissue evidence="7">Leaf</tissue>
    </source>
</reference>
<keyword evidence="4" id="KW-0804">Transcription</keyword>
<comment type="caution">
    <text evidence="7">The sequence shown here is derived from an EMBL/GenBank/DDBJ whole genome shotgun (WGS) entry which is preliminary data.</text>
</comment>
<evidence type="ECO:0000259" key="6">
    <source>
        <dbReference type="PROSITE" id="PS50863"/>
    </source>
</evidence>
<dbReference type="GO" id="GO:0005634">
    <property type="term" value="C:nucleus"/>
    <property type="evidence" value="ECO:0007669"/>
    <property type="project" value="UniProtKB-SubCell"/>
</dbReference>